<dbReference type="InterPro" id="IPR032823">
    <property type="entry name" value="BCA_ABC_TP_C"/>
</dbReference>
<dbReference type="InterPro" id="IPR003593">
    <property type="entry name" value="AAA+_ATPase"/>
</dbReference>
<gene>
    <name evidence="5" type="ORF">DVS28_a4241</name>
</gene>
<dbReference type="CDD" id="cd03219">
    <property type="entry name" value="ABC_Mj1267_LivG_branched"/>
    <property type="match status" value="1"/>
</dbReference>
<dbReference type="GO" id="GO:0005886">
    <property type="term" value="C:plasma membrane"/>
    <property type="evidence" value="ECO:0007669"/>
    <property type="project" value="TreeGrafter"/>
</dbReference>
<dbReference type="SMART" id="SM00382">
    <property type="entry name" value="AAA"/>
    <property type="match status" value="1"/>
</dbReference>
<dbReference type="InterPro" id="IPR051120">
    <property type="entry name" value="ABC_AA/LPS_Transport"/>
</dbReference>
<dbReference type="InterPro" id="IPR003439">
    <property type="entry name" value="ABC_transporter-like_ATP-bd"/>
</dbReference>
<proteinExistence type="predicted"/>
<evidence type="ECO:0000256" key="2">
    <source>
        <dbReference type="ARBA" id="ARBA00022741"/>
    </source>
</evidence>
<evidence type="ECO:0000259" key="4">
    <source>
        <dbReference type="PROSITE" id="PS50893"/>
    </source>
</evidence>
<dbReference type="PROSITE" id="PS50893">
    <property type="entry name" value="ABC_TRANSPORTER_2"/>
    <property type="match status" value="1"/>
</dbReference>
<feature type="domain" description="ABC transporter" evidence="4">
    <location>
        <begin position="21"/>
        <end position="275"/>
    </location>
</feature>
<dbReference type="InterPro" id="IPR027417">
    <property type="entry name" value="P-loop_NTPase"/>
</dbReference>
<dbReference type="Pfam" id="PF12399">
    <property type="entry name" value="BCA_ABC_TP_C"/>
    <property type="match status" value="1"/>
</dbReference>
<keyword evidence="1" id="KW-0813">Transport</keyword>
<keyword evidence="3 5" id="KW-0067">ATP-binding</keyword>
<dbReference type="Proteomes" id="UP000264006">
    <property type="component" value="Chromosome"/>
</dbReference>
<keyword evidence="6" id="KW-1185">Reference proteome</keyword>
<dbReference type="AlphaFoldDB" id="A0A346Y361"/>
<keyword evidence="2" id="KW-0547">Nucleotide-binding</keyword>
<dbReference type="FunFam" id="3.40.50.300:FF:000421">
    <property type="entry name" value="Branched-chain amino acid ABC transporter ATP-binding protein"/>
    <property type="match status" value="1"/>
</dbReference>
<reference evidence="5 6" key="1">
    <citation type="submission" date="2018-09" db="EMBL/GenBank/DDBJ databases">
        <title>Complete genome sequence of Euzebya sp. DY32-46 isolated from seawater of Pacific Ocean.</title>
        <authorList>
            <person name="Xu L."/>
            <person name="Wu Y.-H."/>
            <person name="Xu X.-W."/>
        </authorList>
    </citation>
    <scope>NUCLEOTIDE SEQUENCE [LARGE SCALE GENOMIC DNA]</scope>
    <source>
        <strain evidence="5 6">DY32-46</strain>
    </source>
</reference>
<dbReference type="GO" id="GO:0005524">
    <property type="term" value="F:ATP binding"/>
    <property type="evidence" value="ECO:0007669"/>
    <property type="project" value="UniProtKB-KW"/>
</dbReference>
<dbReference type="GO" id="GO:0016887">
    <property type="term" value="F:ATP hydrolysis activity"/>
    <property type="evidence" value="ECO:0007669"/>
    <property type="project" value="InterPro"/>
</dbReference>
<evidence type="ECO:0000313" key="5">
    <source>
        <dbReference type="EMBL" id="AXV08908.1"/>
    </source>
</evidence>
<dbReference type="KEGG" id="euz:DVS28_a4241"/>
<name>A0A346Y361_9ACTN</name>
<dbReference type="Pfam" id="PF00005">
    <property type="entry name" value="ABC_tran"/>
    <property type="match status" value="1"/>
</dbReference>
<dbReference type="Gene3D" id="3.40.50.300">
    <property type="entry name" value="P-loop containing nucleotide triphosphate hydrolases"/>
    <property type="match status" value="1"/>
</dbReference>
<protein>
    <submittedName>
        <fullName evidence="5">Branched-chain amino acid transport ATP-binding protein LivG</fullName>
    </submittedName>
</protein>
<evidence type="ECO:0000256" key="3">
    <source>
        <dbReference type="ARBA" id="ARBA00022840"/>
    </source>
</evidence>
<dbReference type="EMBL" id="CP031165">
    <property type="protein sequence ID" value="AXV08908.1"/>
    <property type="molecule type" value="Genomic_DNA"/>
</dbReference>
<dbReference type="PANTHER" id="PTHR45772:SF1">
    <property type="entry name" value="ABC TRANSPORTER ATP-BINDING PROTEIN"/>
    <property type="match status" value="1"/>
</dbReference>
<sequence>MSAPATQIMTDTPATQSAPILTLSDVTVQFGGLKACNGVTAQVQRGELFALIGPNGAGKTSLVNAITGVYQPNPGAVVDYTDAGGTTHSLLGRKPHQVVRMGLSRTFQNLGLFPQLSLLDNMMLGRYIHQRGGVFASGFRTRRAVKEEVEARAAVERVMDLLEISHLRFEPVGDLPYGLQKRIELGRVLAMEPDLLLLDEPMAGMTVEEKLDVVRFIYEIRAELDVTVLLIEHDMAVVMSIADRVLALNFGEPIALGTPAEVQQTPAVVEAYLGAE</sequence>
<evidence type="ECO:0000313" key="6">
    <source>
        <dbReference type="Proteomes" id="UP000264006"/>
    </source>
</evidence>
<organism evidence="5 6">
    <name type="scientific">Euzebya pacifica</name>
    <dbReference type="NCBI Taxonomy" id="1608957"/>
    <lineage>
        <taxon>Bacteria</taxon>
        <taxon>Bacillati</taxon>
        <taxon>Actinomycetota</taxon>
        <taxon>Nitriliruptoria</taxon>
        <taxon>Euzebyales</taxon>
    </lineage>
</organism>
<evidence type="ECO:0000256" key="1">
    <source>
        <dbReference type="ARBA" id="ARBA00022448"/>
    </source>
</evidence>
<dbReference type="PANTHER" id="PTHR45772">
    <property type="entry name" value="CONSERVED COMPONENT OF ABC TRANSPORTER FOR NATURAL AMINO ACIDS-RELATED"/>
    <property type="match status" value="1"/>
</dbReference>
<accession>A0A346Y361</accession>
<dbReference type="SUPFAM" id="SSF52540">
    <property type="entry name" value="P-loop containing nucleoside triphosphate hydrolases"/>
    <property type="match status" value="1"/>
</dbReference>
<dbReference type="RefSeq" id="WP_216826197.1">
    <property type="nucleotide sequence ID" value="NZ_CP031165.1"/>
</dbReference>